<evidence type="ECO:0000256" key="9">
    <source>
        <dbReference type="ARBA" id="ARBA00023152"/>
    </source>
</evidence>
<evidence type="ECO:0000256" key="11">
    <source>
        <dbReference type="ARBA" id="ARBA00048070"/>
    </source>
</evidence>
<feature type="domain" description="Phosphofructokinase" evidence="13">
    <location>
        <begin position="79"/>
        <end position="383"/>
    </location>
</feature>
<dbReference type="InterPro" id="IPR035966">
    <property type="entry name" value="PKF_sf"/>
</dbReference>
<evidence type="ECO:0000256" key="2">
    <source>
        <dbReference type="ARBA" id="ARBA00003138"/>
    </source>
</evidence>
<dbReference type="GO" id="GO:0005524">
    <property type="term" value="F:ATP binding"/>
    <property type="evidence" value="ECO:0007669"/>
    <property type="project" value="UniProtKB-KW"/>
</dbReference>
<keyword evidence="3 14" id="KW-0808">Transferase</keyword>
<dbReference type="PIRSF" id="PIRSF000534">
    <property type="entry name" value="PPi_PFK_TP0108"/>
    <property type="match status" value="1"/>
</dbReference>
<dbReference type="InterPro" id="IPR012004">
    <property type="entry name" value="PyroP-dep_PFK_TP0108"/>
</dbReference>
<dbReference type="KEGG" id="alus:STSP2_03495"/>
<sequence length="430" mass="46756">MDAASKHENHLPDLAITSLGAPSADSPLTEARFVNDEERVLVHSRLSDIEPLIKNSSAPSFEIAGPRRKIFFDPKDLTCGIVTCGGLCPGLNDVIRSVTLSLLWQYKVKRVIGFRYGYNGISSNAYEDPIELTPDTVSAIQHIGGTILGSSRGPQSPADMVDQLIANNVRILYIIGGDGTFAGGHDIANEITKRQLPISVIGIPKTIDNDIYCSEKTFGFGTAVEHARSAIHSAHTEARGAWNGVGLVKLMGRDSGFIAASATLANSDVNFCLVPEVPFELDGRDGFLARLVDRINRKRHAVVVAAEGAGRYLEKTGRKDASGNEIYPDIGFFLKERIRRHFSEQNIPVTVKYIDPSYMIRSVPANAADSQFCIQLGQNAVHAGMAGKTDMFVAYWNNHFTHVPLAAAVGRRKKLDPASELWQGVIATTD</sequence>
<evidence type="ECO:0000256" key="5">
    <source>
        <dbReference type="ARBA" id="ARBA00022741"/>
    </source>
</evidence>
<evidence type="ECO:0000313" key="15">
    <source>
        <dbReference type="Proteomes" id="UP000189674"/>
    </source>
</evidence>
<dbReference type="GO" id="GO:0047334">
    <property type="term" value="F:diphosphate-fructose-6-phosphate 1-phosphotransferase activity"/>
    <property type="evidence" value="ECO:0007669"/>
    <property type="project" value="UniProtKB-EC"/>
</dbReference>
<comment type="cofactor">
    <cofactor evidence="1">
        <name>Mg(2+)</name>
        <dbReference type="ChEBI" id="CHEBI:18420"/>
    </cofactor>
</comment>
<dbReference type="STRING" id="1936003.STSP2_03495"/>
<dbReference type="OrthoDB" id="9802503at2"/>
<proteinExistence type="inferred from homology"/>
<gene>
    <name evidence="14" type="primary">pfp_2</name>
    <name evidence="14" type="ORF">STSP2_03495</name>
</gene>
<dbReference type="GO" id="GO:0006002">
    <property type="term" value="P:fructose 6-phosphate metabolic process"/>
    <property type="evidence" value="ECO:0007669"/>
    <property type="project" value="InterPro"/>
</dbReference>
<evidence type="ECO:0000256" key="8">
    <source>
        <dbReference type="ARBA" id="ARBA00022842"/>
    </source>
</evidence>
<dbReference type="Gene3D" id="3.40.50.450">
    <property type="match status" value="1"/>
</dbReference>
<keyword evidence="15" id="KW-1185">Reference proteome</keyword>
<dbReference type="GO" id="GO:0046872">
    <property type="term" value="F:metal ion binding"/>
    <property type="evidence" value="ECO:0007669"/>
    <property type="project" value="UniProtKB-KW"/>
</dbReference>
<evidence type="ECO:0000313" key="14">
    <source>
        <dbReference type="EMBL" id="AQT70289.1"/>
    </source>
</evidence>
<evidence type="ECO:0000256" key="1">
    <source>
        <dbReference type="ARBA" id="ARBA00001946"/>
    </source>
</evidence>
<dbReference type="FunFam" id="3.40.50.450:FF:000002">
    <property type="entry name" value="ATP-dependent 6-phosphofructokinase"/>
    <property type="match status" value="1"/>
</dbReference>
<evidence type="ECO:0000256" key="3">
    <source>
        <dbReference type="ARBA" id="ARBA00022679"/>
    </source>
</evidence>
<dbReference type="PANTHER" id="PTHR45770">
    <property type="entry name" value="ATP-DEPENDENT 6-PHOSPHOFRUCTOKINASE 1"/>
    <property type="match status" value="1"/>
</dbReference>
<organism evidence="14 15">
    <name type="scientific">Anaerohalosphaera lusitana</name>
    <dbReference type="NCBI Taxonomy" id="1936003"/>
    <lineage>
        <taxon>Bacteria</taxon>
        <taxon>Pseudomonadati</taxon>
        <taxon>Planctomycetota</taxon>
        <taxon>Phycisphaerae</taxon>
        <taxon>Sedimentisphaerales</taxon>
        <taxon>Anaerohalosphaeraceae</taxon>
        <taxon>Anaerohalosphaera</taxon>
    </lineage>
</organism>
<dbReference type="EMBL" id="CP019791">
    <property type="protein sequence ID" value="AQT70289.1"/>
    <property type="molecule type" value="Genomic_DNA"/>
</dbReference>
<accession>A0A1U9NQU9</accession>
<dbReference type="InterPro" id="IPR022953">
    <property type="entry name" value="ATP_PFK"/>
</dbReference>
<comment type="catalytic activity">
    <reaction evidence="12">
        <text>beta-D-fructose 6-phosphate + diphosphate = beta-D-fructose 1,6-bisphosphate + phosphate + H(+)</text>
        <dbReference type="Rhea" id="RHEA:13613"/>
        <dbReference type="ChEBI" id="CHEBI:15378"/>
        <dbReference type="ChEBI" id="CHEBI:32966"/>
        <dbReference type="ChEBI" id="CHEBI:33019"/>
        <dbReference type="ChEBI" id="CHEBI:43474"/>
        <dbReference type="ChEBI" id="CHEBI:57634"/>
        <dbReference type="EC" id="2.7.1.90"/>
    </reaction>
</comment>
<comment type="function">
    <text evidence="2">Catalyzes the phosphorylation of D-fructose 6-phosphate, the first committing step of glycolysis. Uses inorganic phosphate (PPi) as phosphoryl donor instead of ATP like common ATP-dependent phosphofructokinases (ATP-PFKs), which renders the reaction reversible, and can thus function both in glycolysis and gluconeogenesis. Consistently, PPi-PFK can replace the enzymes of both the forward (ATP-PFK) and reverse (fructose-bisphosphatase (FBPase)) reactions.</text>
</comment>
<dbReference type="EC" id="2.7.1.90" evidence="14"/>
<keyword evidence="6" id="KW-0418">Kinase</keyword>
<comment type="catalytic activity">
    <reaction evidence="11">
        <text>beta-D-fructose 6-phosphate + ATP = beta-D-fructose 1,6-bisphosphate + ADP + H(+)</text>
        <dbReference type="Rhea" id="RHEA:16109"/>
        <dbReference type="ChEBI" id="CHEBI:15378"/>
        <dbReference type="ChEBI" id="CHEBI:30616"/>
        <dbReference type="ChEBI" id="CHEBI:32966"/>
        <dbReference type="ChEBI" id="CHEBI:57634"/>
        <dbReference type="ChEBI" id="CHEBI:456216"/>
        <dbReference type="EC" id="2.7.1.11"/>
    </reaction>
</comment>
<dbReference type="UniPathway" id="UPA00109">
    <property type="reaction ID" value="UER00182"/>
</dbReference>
<dbReference type="RefSeq" id="WP_146663888.1">
    <property type="nucleotide sequence ID" value="NZ_CP019791.1"/>
</dbReference>
<comment type="similarity">
    <text evidence="10">Belongs to the phosphofructokinase type A (PFKA) family.</text>
</comment>
<dbReference type="Pfam" id="PF00365">
    <property type="entry name" value="PFK"/>
    <property type="match status" value="1"/>
</dbReference>
<dbReference type="GO" id="GO:0005737">
    <property type="term" value="C:cytoplasm"/>
    <property type="evidence" value="ECO:0007669"/>
    <property type="project" value="UniProtKB-ARBA"/>
</dbReference>
<evidence type="ECO:0000256" key="4">
    <source>
        <dbReference type="ARBA" id="ARBA00022723"/>
    </source>
</evidence>
<dbReference type="InterPro" id="IPR000023">
    <property type="entry name" value="Phosphofructokinase_dom"/>
</dbReference>
<dbReference type="InterPro" id="IPR050929">
    <property type="entry name" value="PFKA"/>
</dbReference>
<evidence type="ECO:0000256" key="6">
    <source>
        <dbReference type="ARBA" id="ARBA00022777"/>
    </source>
</evidence>
<name>A0A1U9NQU9_9BACT</name>
<evidence type="ECO:0000259" key="13">
    <source>
        <dbReference type="Pfam" id="PF00365"/>
    </source>
</evidence>
<dbReference type="SUPFAM" id="SSF53784">
    <property type="entry name" value="Phosphofructokinase"/>
    <property type="match status" value="1"/>
</dbReference>
<dbReference type="PRINTS" id="PR00476">
    <property type="entry name" value="PHFRCTKINASE"/>
</dbReference>
<keyword evidence="8" id="KW-0460">Magnesium</keyword>
<protein>
    <submittedName>
        <fullName evidence="14">Pyrophosphate--fructose 6-phosphate 1-phosphotransferase</fullName>
        <ecNumber evidence="14">2.7.1.90</ecNumber>
    </submittedName>
</protein>
<keyword evidence="4" id="KW-0479">Metal-binding</keyword>
<dbReference type="Proteomes" id="UP000189674">
    <property type="component" value="Chromosome"/>
</dbReference>
<evidence type="ECO:0000256" key="10">
    <source>
        <dbReference type="ARBA" id="ARBA00038478"/>
    </source>
</evidence>
<dbReference type="NCBIfam" id="NF005301">
    <property type="entry name" value="PRK06830.1"/>
    <property type="match status" value="1"/>
</dbReference>
<dbReference type="AlphaFoldDB" id="A0A1U9NQU9"/>
<evidence type="ECO:0000256" key="12">
    <source>
        <dbReference type="ARBA" id="ARBA00048072"/>
    </source>
</evidence>
<dbReference type="GO" id="GO:0003872">
    <property type="term" value="F:6-phosphofructokinase activity"/>
    <property type="evidence" value="ECO:0007669"/>
    <property type="project" value="UniProtKB-EC"/>
</dbReference>
<keyword evidence="7" id="KW-0067">ATP-binding</keyword>
<keyword evidence="9" id="KW-0324">Glycolysis</keyword>
<keyword evidence="5" id="KW-0547">Nucleotide-binding</keyword>
<reference evidence="15" key="1">
    <citation type="submission" date="2017-02" db="EMBL/GenBank/DDBJ databases">
        <title>Comparative genomics and description of representatives of a novel lineage of planctomycetes thriving in anoxic sediments.</title>
        <authorList>
            <person name="Spring S."/>
            <person name="Bunk B."/>
            <person name="Sproer C."/>
        </authorList>
    </citation>
    <scope>NUCLEOTIDE SEQUENCE [LARGE SCALE GENOMIC DNA]</scope>
    <source>
        <strain evidence="15">ST-NAGAB-D1</strain>
    </source>
</reference>
<evidence type="ECO:0000256" key="7">
    <source>
        <dbReference type="ARBA" id="ARBA00022840"/>
    </source>
</evidence>